<keyword evidence="2" id="KW-0812">Transmembrane</keyword>
<keyword evidence="3" id="KW-0732">Signal</keyword>
<evidence type="ECO:0000256" key="2">
    <source>
        <dbReference type="SAM" id="Phobius"/>
    </source>
</evidence>
<reference evidence="4" key="1">
    <citation type="journal article" date="2014" name="Int. J. Syst. Evol. Microbiol.">
        <title>Complete genome sequence of Corynebacterium casei LMG S-19264T (=DSM 44701T), isolated from a smear-ripened cheese.</title>
        <authorList>
            <consortium name="US DOE Joint Genome Institute (JGI-PGF)"/>
            <person name="Walter F."/>
            <person name="Albersmeier A."/>
            <person name="Kalinowski J."/>
            <person name="Ruckert C."/>
        </authorList>
    </citation>
    <scope>NUCLEOTIDE SEQUENCE</scope>
    <source>
        <strain evidence="4">CGMCC 1.14988</strain>
    </source>
</reference>
<evidence type="ECO:0000313" key="4">
    <source>
        <dbReference type="EMBL" id="GGI06584.1"/>
    </source>
</evidence>
<organism evidence="4 5">
    <name type="scientific">Egicoccus halophilus</name>
    <dbReference type="NCBI Taxonomy" id="1670830"/>
    <lineage>
        <taxon>Bacteria</taxon>
        <taxon>Bacillati</taxon>
        <taxon>Actinomycetota</taxon>
        <taxon>Nitriliruptoria</taxon>
        <taxon>Egicoccales</taxon>
        <taxon>Egicoccaceae</taxon>
        <taxon>Egicoccus</taxon>
    </lineage>
</organism>
<keyword evidence="2" id="KW-1133">Transmembrane helix</keyword>
<feature type="signal peptide" evidence="3">
    <location>
        <begin position="1"/>
        <end position="26"/>
    </location>
</feature>
<dbReference type="RefSeq" id="WP_130650477.1">
    <property type="nucleotide sequence ID" value="NZ_BMHA01000006.1"/>
</dbReference>
<feature type="region of interest" description="Disordered" evidence="1">
    <location>
        <begin position="28"/>
        <end position="52"/>
    </location>
</feature>
<dbReference type="EMBL" id="BMHA01000006">
    <property type="protein sequence ID" value="GGI06584.1"/>
    <property type="molecule type" value="Genomic_DNA"/>
</dbReference>
<gene>
    <name evidence="4" type="ORF">GCM10011354_19820</name>
</gene>
<comment type="caution">
    <text evidence="4">The sequence shown here is derived from an EMBL/GenBank/DDBJ whole genome shotgun (WGS) entry which is preliminary data.</text>
</comment>
<protein>
    <submittedName>
        <fullName evidence="4">Uncharacterized protein</fullName>
    </submittedName>
</protein>
<sequence length="99" mass="10501">MKTSKLLRSSAAALAAVFLVAGPVSAAEDPATTETAEEAPVGDHGAGTSDRYQIAETPRQQVGLLLYGALGVGAYLAFTNARRQYKGERSQATGEFRWR</sequence>
<evidence type="ECO:0000313" key="5">
    <source>
        <dbReference type="Proteomes" id="UP000650511"/>
    </source>
</evidence>
<evidence type="ECO:0000256" key="3">
    <source>
        <dbReference type="SAM" id="SignalP"/>
    </source>
</evidence>
<proteinExistence type="predicted"/>
<evidence type="ECO:0000256" key="1">
    <source>
        <dbReference type="SAM" id="MobiDB-lite"/>
    </source>
</evidence>
<feature type="chain" id="PRO_5035266818" evidence="3">
    <location>
        <begin position="27"/>
        <end position="99"/>
    </location>
</feature>
<keyword evidence="2" id="KW-0472">Membrane</keyword>
<accession>A0A8J3EXV8</accession>
<dbReference type="Proteomes" id="UP000650511">
    <property type="component" value="Unassembled WGS sequence"/>
</dbReference>
<feature type="transmembrane region" description="Helical" evidence="2">
    <location>
        <begin position="64"/>
        <end position="81"/>
    </location>
</feature>
<dbReference type="AlphaFoldDB" id="A0A8J3EXV8"/>
<reference evidence="4" key="2">
    <citation type="submission" date="2020-09" db="EMBL/GenBank/DDBJ databases">
        <authorList>
            <person name="Sun Q."/>
            <person name="Zhou Y."/>
        </authorList>
    </citation>
    <scope>NUCLEOTIDE SEQUENCE</scope>
    <source>
        <strain evidence="4">CGMCC 1.14988</strain>
    </source>
</reference>
<keyword evidence="5" id="KW-1185">Reference proteome</keyword>
<name>A0A8J3EXV8_9ACTN</name>